<feature type="region of interest" description="Disordered" evidence="1">
    <location>
        <begin position="70"/>
        <end position="92"/>
    </location>
</feature>
<reference evidence="2 3" key="1">
    <citation type="submission" date="2020-07" db="EMBL/GenBank/DDBJ databases">
        <title>Comparative genomics of pyrophilous fungi reveals a link between fire events and developmental genes.</title>
        <authorList>
            <consortium name="DOE Joint Genome Institute"/>
            <person name="Steindorff A.S."/>
            <person name="Carver A."/>
            <person name="Calhoun S."/>
            <person name="Stillman K."/>
            <person name="Liu H."/>
            <person name="Lipzen A."/>
            <person name="Pangilinan J."/>
            <person name="Labutti K."/>
            <person name="Bruns T.D."/>
            <person name="Grigoriev I.V."/>
        </authorList>
    </citation>
    <scope>NUCLEOTIDE SEQUENCE [LARGE SCALE GENOMIC DNA]</scope>
    <source>
        <strain evidence="2 3">CBS 144469</strain>
    </source>
</reference>
<evidence type="ECO:0000313" key="2">
    <source>
        <dbReference type="EMBL" id="KAF6754555.1"/>
    </source>
</evidence>
<dbReference type="AlphaFoldDB" id="A0A8H6HX38"/>
<gene>
    <name evidence="2" type="ORF">DFP72DRAFT_899398</name>
</gene>
<evidence type="ECO:0000256" key="1">
    <source>
        <dbReference type="SAM" id="MobiDB-lite"/>
    </source>
</evidence>
<dbReference type="EMBL" id="JACGCI010000034">
    <property type="protein sequence ID" value="KAF6754555.1"/>
    <property type="molecule type" value="Genomic_DNA"/>
</dbReference>
<accession>A0A8H6HX38</accession>
<organism evidence="2 3">
    <name type="scientific">Ephemerocybe angulata</name>
    <dbReference type="NCBI Taxonomy" id="980116"/>
    <lineage>
        <taxon>Eukaryota</taxon>
        <taxon>Fungi</taxon>
        <taxon>Dikarya</taxon>
        <taxon>Basidiomycota</taxon>
        <taxon>Agaricomycotina</taxon>
        <taxon>Agaricomycetes</taxon>
        <taxon>Agaricomycetidae</taxon>
        <taxon>Agaricales</taxon>
        <taxon>Agaricineae</taxon>
        <taxon>Psathyrellaceae</taxon>
        <taxon>Ephemerocybe</taxon>
    </lineage>
</organism>
<evidence type="ECO:0000313" key="3">
    <source>
        <dbReference type="Proteomes" id="UP000521943"/>
    </source>
</evidence>
<sequence>MRGRRLCWMTLSWTFIRSDGGGGGGGPSSILEAGTAMRIGDGAGAHYGGGMSSSLRGSVMQSLQIARSRETVCEETQTHQRVGGGRQQDTSPPVVLRLPADGEHFSVAAPVKEAMVRWAAKSRRWSSRLGLMLWRKTRSGFHTAALAVHDSVMAIGRDVQRRGIGDSRARRTGVWTMAALMAGCLGNGTMARASCDPRARCTGMALQSAENRHVGEGFVDLGIRAFESLHR</sequence>
<name>A0A8H6HX38_9AGAR</name>
<dbReference type="Proteomes" id="UP000521943">
    <property type="component" value="Unassembled WGS sequence"/>
</dbReference>
<keyword evidence="3" id="KW-1185">Reference proteome</keyword>
<protein>
    <submittedName>
        <fullName evidence="2">Uncharacterized protein</fullName>
    </submittedName>
</protein>
<comment type="caution">
    <text evidence="2">The sequence shown here is derived from an EMBL/GenBank/DDBJ whole genome shotgun (WGS) entry which is preliminary data.</text>
</comment>
<proteinExistence type="predicted"/>